<accession>A0AA88J4F9</accession>
<sequence length="53" mass="5829">MGRGRPSPATEKTLVREDGDVSVQLADTAGGPPRLFSDRDDSTNQHPSRKYCR</sequence>
<name>A0AA88J4F9_FICCA</name>
<evidence type="ECO:0000313" key="2">
    <source>
        <dbReference type="EMBL" id="GMN61026.1"/>
    </source>
</evidence>
<gene>
    <name evidence="2" type="ORF">TIFTF001_030142</name>
</gene>
<reference evidence="2" key="1">
    <citation type="submission" date="2023-07" db="EMBL/GenBank/DDBJ databases">
        <title>draft genome sequence of fig (Ficus carica).</title>
        <authorList>
            <person name="Takahashi T."/>
            <person name="Nishimura K."/>
        </authorList>
    </citation>
    <scope>NUCLEOTIDE SEQUENCE</scope>
</reference>
<dbReference type="Proteomes" id="UP001187192">
    <property type="component" value="Unassembled WGS sequence"/>
</dbReference>
<comment type="caution">
    <text evidence="2">The sequence shown here is derived from an EMBL/GenBank/DDBJ whole genome shotgun (WGS) entry which is preliminary data.</text>
</comment>
<feature type="region of interest" description="Disordered" evidence="1">
    <location>
        <begin position="1"/>
        <end position="53"/>
    </location>
</feature>
<dbReference type="AlphaFoldDB" id="A0AA88J4F9"/>
<organism evidence="2 3">
    <name type="scientific">Ficus carica</name>
    <name type="common">Common fig</name>
    <dbReference type="NCBI Taxonomy" id="3494"/>
    <lineage>
        <taxon>Eukaryota</taxon>
        <taxon>Viridiplantae</taxon>
        <taxon>Streptophyta</taxon>
        <taxon>Embryophyta</taxon>
        <taxon>Tracheophyta</taxon>
        <taxon>Spermatophyta</taxon>
        <taxon>Magnoliopsida</taxon>
        <taxon>eudicotyledons</taxon>
        <taxon>Gunneridae</taxon>
        <taxon>Pentapetalae</taxon>
        <taxon>rosids</taxon>
        <taxon>fabids</taxon>
        <taxon>Rosales</taxon>
        <taxon>Moraceae</taxon>
        <taxon>Ficeae</taxon>
        <taxon>Ficus</taxon>
    </lineage>
</organism>
<keyword evidence="3" id="KW-1185">Reference proteome</keyword>
<protein>
    <submittedName>
        <fullName evidence="2">Uncharacterized protein</fullName>
    </submittedName>
</protein>
<proteinExistence type="predicted"/>
<dbReference type="EMBL" id="BTGU01000105">
    <property type="protein sequence ID" value="GMN61026.1"/>
    <property type="molecule type" value="Genomic_DNA"/>
</dbReference>
<evidence type="ECO:0000256" key="1">
    <source>
        <dbReference type="SAM" id="MobiDB-lite"/>
    </source>
</evidence>
<evidence type="ECO:0000313" key="3">
    <source>
        <dbReference type="Proteomes" id="UP001187192"/>
    </source>
</evidence>